<keyword evidence="3" id="KW-1185">Reference proteome</keyword>
<proteinExistence type="predicted"/>
<evidence type="ECO:0000313" key="2">
    <source>
        <dbReference type="EMBL" id="ORY29483.1"/>
    </source>
</evidence>
<dbReference type="STRING" id="329046.A0A1Y2B3S8"/>
<organism evidence="2 3">
    <name type="scientific">Rhizoclosmatium globosum</name>
    <dbReference type="NCBI Taxonomy" id="329046"/>
    <lineage>
        <taxon>Eukaryota</taxon>
        <taxon>Fungi</taxon>
        <taxon>Fungi incertae sedis</taxon>
        <taxon>Chytridiomycota</taxon>
        <taxon>Chytridiomycota incertae sedis</taxon>
        <taxon>Chytridiomycetes</taxon>
        <taxon>Chytridiales</taxon>
        <taxon>Chytriomycetaceae</taxon>
        <taxon>Rhizoclosmatium</taxon>
    </lineage>
</organism>
<dbReference type="OrthoDB" id="6365676at2759"/>
<protein>
    <recommendedName>
        <fullName evidence="4">C2H2-type domain-containing protein</fullName>
    </recommendedName>
</protein>
<dbReference type="Gene3D" id="3.30.160.60">
    <property type="entry name" value="Classic Zinc Finger"/>
    <property type="match status" value="1"/>
</dbReference>
<dbReference type="Proteomes" id="UP000193642">
    <property type="component" value="Unassembled WGS sequence"/>
</dbReference>
<comment type="caution">
    <text evidence="2">The sequence shown here is derived from an EMBL/GenBank/DDBJ whole genome shotgun (WGS) entry which is preliminary data.</text>
</comment>
<reference evidence="2 3" key="1">
    <citation type="submission" date="2016-07" db="EMBL/GenBank/DDBJ databases">
        <title>Pervasive Adenine N6-methylation of Active Genes in Fungi.</title>
        <authorList>
            <consortium name="DOE Joint Genome Institute"/>
            <person name="Mondo S.J."/>
            <person name="Dannebaum R.O."/>
            <person name="Kuo R.C."/>
            <person name="Labutti K."/>
            <person name="Haridas S."/>
            <person name="Kuo A."/>
            <person name="Salamov A."/>
            <person name="Ahrendt S.R."/>
            <person name="Lipzen A."/>
            <person name="Sullivan W."/>
            <person name="Andreopoulos W.B."/>
            <person name="Clum A."/>
            <person name="Lindquist E."/>
            <person name="Daum C."/>
            <person name="Ramamoorthy G.K."/>
            <person name="Gryganskyi A."/>
            <person name="Culley D."/>
            <person name="Magnuson J.K."/>
            <person name="James T.Y."/>
            <person name="O'Malley M.A."/>
            <person name="Stajich J.E."/>
            <person name="Spatafora J.W."/>
            <person name="Visel A."/>
            <person name="Grigoriev I.V."/>
        </authorList>
    </citation>
    <scope>NUCLEOTIDE SEQUENCE [LARGE SCALE GENOMIC DNA]</scope>
    <source>
        <strain evidence="2 3">JEL800</strain>
    </source>
</reference>
<accession>A0A1Y2B3S8</accession>
<dbReference type="EMBL" id="MCGO01000088">
    <property type="protein sequence ID" value="ORY29483.1"/>
    <property type="molecule type" value="Genomic_DNA"/>
</dbReference>
<evidence type="ECO:0000313" key="3">
    <source>
        <dbReference type="Proteomes" id="UP000193642"/>
    </source>
</evidence>
<evidence type="ECO:0000256" key="1">
    <source>
        <dbReference type="SAM" id="MobiDB-lite"/>
    </source>
</evidence>
<feature type="region of interest" description="Disordered" evidence="1">
    <location>
        <begin position="110"/>
        <end position="129"/>
    </location>
</feature>
<evidence type="ECO:0008006" key="4">
    <source>
        <dbReference type="Google" id="ProtNLM"/>
    </source>
</evidence>
<sequence length="297" mass="33734">MFDYLDTLATNPQFMSNFDSLLGPFFPGPSLQLDLQALQMPDPTFATSESDLGPLLDPILPVYSTLKQTAEPQDSYPIAPPLLQPTSSSSQFNFFYPSLHPFGEGALLSNQSSSQDTTLLPHSTPQQHSPTARCPKCKIQFTGKKYRSDLVNHCMDVCYPNLQTTNTYSSSSGRNELIQCPIPNCPKQIKYHNWKSNMSDHLQTHDTERFHLHPCPTPGCTKVYMRKNSADDCRRRHEGDKFRCDSCLQEFDSKYEREKHHAASRRGETNCVPVVRTRRLVVRGRTASMRNVIRIDC</sequence>
<gene>
    <name evidence="2" type="ORF">BCR33DRAFT_724725</name>
</gene>
<dbReference type="AlphaFoldDB" id="A0A1Y2B3S8"/>
<name>A0A1Y2B3S8_9FUNG</name>